<dbReference type="PROSITE" id="PS50994">
    <property type="entry name" value="INTEGRASE"/>
    <property type="match status" value="1"/>
</dbReference>
<reference evidence="3" key="1">
    <citation type="journal article" date="2019" name="Plant Biotechnol. J.">
        <title>Genome sequencing of the Australian wild diploid species Gossypium australe highlights disease resistance and delayed gland morphogenesis.</title>
        <authorList>
            <person name="Cai Y."/>
            <person name="Cai X."/>
            <person name="Wang Q."/>
            <person name="Wang P."/>
            <person name="Zhang Y."/>
            <person name="Cai C."/>
            <person name="Xu Y."/>
            <person name="Wang K."/>
            <person name="Zhou Z."/>
            <person name="Wang C."/>
            <person name="Geng S."/>
            <person name="Li B."/>
            <person name="Dong Q."/>
            <person name="Hou Y."/>
            <person name="Wang H."/>
            <person name="Ai P."/>
            <person name="Liu Z."/>
            <person name="Yi F."/>
            <person name="Sun M."/>
            <person name="An G."/>
            <person name="Cheng J."/>
            <person name="Zhang Y."/>
            <person name="Shi Q."/>
            <person name="Xie Y."/>
            <person name="Shi X."/>
            <person name="Chang Y."/>
            <person name="Huang F."/>
            <person name="Chen Y."/>
            <person name="Hong S."/>
            <person name="Mi L."/>
            <person name="Sun Q."/>
            <person name="Zhang L."/>
            <person name="Zhou B."/>
            <person name="Peng R."/>
            <person name="Zhang X."/>
            <person name="Liu F."/>
        </authorList>
    </citation>
    <scope>NUCLEOTIDE SEQUENCE [LARGE SCALE GENOMIC DNA]</scope>
    <source>
        <strain evidence="3">cv. PA1801</strain>
    </source>
</reference>
<protein>
    <submittedName>
        <fullName evidence="2">Gag protease polyprotein</fullName>
    </submittedName>
</protein>
<keyword evidence="3" id="KW-1185">Reference proteome</keyword>
<dbReference type="GO" id="GO:0003676">
    <property type="term" value="F:nucleic acid binding"/>
    <property type="evidence" value="ECO:0007669"/>
    <property type="project" value="InterPro"/>
</dbReference>
<feature type="domain" description="Integrase catalytic" evidence="1">
    <location>
        <begin position="1"/>
        <end position="140"/>
    </location>
</feature>
<sequence length="140" mass="16458">MKKEKKEWVMSISLWKRKKDSVWFILDRLAKAAHFLPVKTNYSLQKLAKLYISKILRLHGVPVSIISDKDPRFMSQFCKKLHEAFGAWLDFNIAFHPQTIGQSKRVIQIIEDMLRSSFIDFCGSWEEFLPLAGFAYNNNF</sequence>
<dbReference type="Proteomes" id="UP000325315">
    <property type="component" value="Unassembled WGS sequence"/>
</dbReference>
<proteinExistence type="predicted"/>
<name>A0A5B6WRA9_9ROSI</name>
<dbReference type="SUPFAM" id="SSF53098">
    <property type="entry name" value="Ribonuclease H-like"/>
    <property type="match status" value="1"/>
</dbReference>
<dbReference type="InterPro" id="IPR001584">
    <property type="entry name" value="Integrase_cat-core"/>
</dbReference>
<dbReference type="GO" id="GO:0015074">
    <property type="term" value="P:DNA integration"/>
    <property type="evidence" value="ECO:0007669"/>
    <property type="project" value="InterPro"/>
</dbReference>
<evidence type="ECO:0000313" key="3">
    <source>
        <dbReference type="Proteomes" id="UP000325315"/>
    </source>
</evidence>
<dbReference type="OrthoDB" id="674670at2759"/>
<comment type="caution">
    <text evidence="2">The sequence shown here is derived from an EMBL/GenBank/DDBJ whole genome shotgun (WGS) entry which is preliminary data.</text>
</comment>
<evidence type="ECO:0000259" key="1">
    <source>
        <dbReference type="PROSITE" id="PS50994"/>
    </source>
</evidence>
<dbReference type="EMBL" id="SMMG02000002">
    <property type="protein sequence ID" value="KAA3484380.1"/>
    <property type="molecule type" value="Genomic_DNA"/>
</dbReference>
<dbReference type="InterPro" id="IPR036397">
    <property type="entry name" value="RNaseH_sf"/>
</dbReference>
<keyword evidence="2" id="KW-0378">Hydrolase</keyword>
<dbReference type="GO" id="GO:0006508">
    <property type="term" value="P:proteolysis"/>
    <property type="evidence" value="ECO:0007669"/>
    <property type="project" value="UniProtKB-KW"/>
</dbReference>
<organism evidence="2 3">
    <name type="scientific">Gossypium australe</name>
    <dbReference type="NCBI Taxonomy" id="47621"/>
    <lineage>
        <taxon>Eukaryota</taxon>
        <taxon>Viridiplantae</taxon>
        <taxon>Streptophyta</taxon>
        <taxon>Embryophyta</taxon>
        <taxon>Tracheophyta</taxon>
        <taxon>Spermatophyta</taxon>
        <taxon>Magnoliopsida</taxon>
        <taxon>eudicotyledons</taxon>
        <taxon>Gunneridae</taxon>
        <taxon>Pentapetalae</taxon>
        <taxon>rosids</taxon>
        <taxon>malvids</taxon>
        <taxon>Malvales</taxon>
        <taxon>Malvaceae</taxon>
        <taxon>Malvoideae</taxon>
        <taxon>Gossypium</taxon>
    </lineage>
</organism>
<dbReference type="GO" id="GO:0008233">
    <property type="term" value="F:peptidase activity"/>
    <property type="evidence" value="ECO:0007669"/>
    <property type="project" value="UniProtKB-KW"/>
</dbReference>
<dbReference type="PANTHER" id="PTHR45835">
    <property type="entry name" value="YALI0A06105P"/>
    <property type="match status" value="1"/>
</dbReference>
<dbReference type="AlphaFoldDB" id="A0A5B6WRA9"/>
<accession>A0A5B6WRA9</accession>
<dbReference type="Gene3D" id="3.30.420.10">
    <property type="entry name" value="Ribonuclease H-like superfamily/Ribonuclease H"/>
    <property type="match status" value="1"/>
</dbReference>
<dbReference type="PANTHER" id="PTHR45835:SF99">
    <property type="entry name" value="CHROMO DOMAIN-CONTAINING PROTEIN-RELATED"/>
    <property type="match status" value="1"/>
</dbReference>
<keyword evidence="2" id="KW-0645">Protease</keyword>
<dbReference type="InterPro" id="IPR012337">
    <property type="entry name" value="RNaseH-like_sf"/>
</dbReference>
<evidence type="ECO:0000313" key="2">
    <source>
        <dbReference type="EMBL" id="KAA3484380.1"/>
    </source>
</evidence>
<gene>
    <name evidence="2" type="ORF">EPI10_006465</name>
</gene>